<protein>
    <submittedName>
        <fullName evidence="1">Uncharacterized protein</fullName>
    </submittedName>
</protein>
<reference evidence="1 2" key="1">
    <citation type="submission" date="2018-06" db="EMBL/GenBank/DDBJ databases">
        <title>A transcriptomic atlas of mushroom development highlights an independent origin of complex multicellularity.</title>
        <authorList>
            <consortium name="DOE Joint Genome Institute"/>
            <person name="Krizsan K."/>
            <person name="Almasi E."/>
            <person name="Merenyi Z."/>
            <person name="Sahu N."/>
            <person name="Viragh M."/>
            <person name="Koszo T."/>
            <person name="Mondo S."/>
            <person name="Kiss B."/>
            <person name="Balint B."/>
            <person name="Kues U."/>
            <person name="Barry K."/>
            <person name="Hegedus J.C."/>
            <person name="Henrissat B."/>
            <person name="Johnson J."/>
            <person name="Lipzen A."/>
            <person name="Ohm R."/>
            <person name="Nagy I."/>
            <person name="Pangilinan J."/>
            <person name="Yan J."/>
            <person name="Xiong Y."/>
            <person name="Grigoriev I.V."/>
            <person name="Hibbett D.S."/>
            <person name="Nagy L.G."/>
        </authorList>
    </citation>
    <scope>NUCLEOTIDE SEQUENCE [LARGE SCALE GENOMIC DNA]</scope>
    <source>
        <strain evidence="1 2">SZMC22713</strain>
    </source>
</reference>
<keyword evidence="2" id="KW-1185">Reference proteome</keyword>
<name>A0A4Y7PX55_9AGAM</name>
<dbReference type="EMBL" id="ML170199">
    <property type="protein sequence ID" value="TDL19189.1"/>
    <property type="molecule type" value="Genomic_DNA"/>
</dbReference>
<accession>A0A4Y7PX55</accession>
<gene>
    <name evidence="1" type="ORF">BD410DRAFT_842277</name>
</gene>
<dbReference type="VEuPathDB" id="FungiDB:BD410DRAFT_842277"/>
<dbReference type="AlphaFoldDB" id="A0A4Y7PX55"/>
<dbReference type="Proteomes" id="UP000294933">
    <property type="component" value="Unassembled WGS sequence"/>
</dbReference>
<evidence type="ECO:0000313" key="1">
    <source>
        <dbReference type="EMBL" id="TDL19189.1"/>
    </source>
</evidence>
<sequence length="200" mass="23065">MSRRIPQETVRPSQPIVIPPNYGTKIWYVYASTPVLMSKPRAIQHFAIGISEHKDMNNATLYCVGPQAELGSCGKDVKRQFTVVQVGIMEGRYMPIFENIMRRLDTDDEDFENAIRSGLPVIQSFYRCLYYFQKKLLGLYNHGIVKWDLHYLKLAVHANGSYANELDAEFNRDTGMTWTQYPLAVIKELEINRSVLKARI</sequence>
<proteinExistence type="predicted"/>
<evidence type="ECO:0000313" key="2">
    <source>
        <dbReference type="Proteomes" id="UP000294933"/>
    </source>
</evidence>
<organism evidence="1 2">
    <name type="scientific">Rickenella mellea</name>
    <dbReference type="NCBI Taxonomy" id="50990"/>
    <lineage>
        <taxon>Eukaryota</taxon>
        <taxon>Fungi</taxon>
        <taxon>Dikarya</taxon>
        <taxon>Basidiomycota</taxon>
        <taxon>Agaricomycotina</taxon>
        <taxon>Agaricomycetes</taxon>
        <taxon>Hymenochaetales</taxon>
        <taxon>Rickenellaceae</taxon>
        <taxon>Rickenella</taxon>
    </lineage>
</organism>